<name>A0ABQ6ZJE7_9GAMM</name>
<evidence type="ECO:0000313" key="1">
    <source>
        <dbReference type="EMBL" id="KAF1726224.1"/>
    </source>
</evidence>
<sequence length="126" mass="14361">MKDDEPLFYATIEGGSGAPIAPKIVIFYRQPVSPYHKPVERFLYCNNIDWLIDGKPVRFGPTSHSSLDLSDRMVELVRQPVTMKQLRMLGEAKTVEYRVCRDEAELLPEDIAGVRELVRQGEKLSP</sequence>
<gene>
    <name evidence="1" type="ORF">CSC78_06090</name>
</gene>
<protein>
    <submittedName>
        <fullName evidence="1">Uncharacterized protein</fullName>
    </submittedName>
</protein>
<proteinExistence type="predicted"/>
<organism evidence="1 2">
    <name type="scientific">Pseudoxanthomonas japonensis</name>
    <dbReference type="NCBI Taxonomy" id="69284"/>
    <lineage>
        <taxon>Bacteria</taxon>
        <taxon>Pseudomonadati</taxon>
        <taxon>Pseudomonadota</taxon>
        <taxon>Gammaproteobacteria</taxon>
        <taxon>Lysobacterales</taxon>
        <taxon>Lysobacteraceae</taxon>
        <taxon>Pseudoxanthomonas</taxon>
    </lineage>
</organism>
<dbReference type="Proteomes" id="UP000781710">
    <property type="component" value="Unassembled WGS sequence"/>
</dbReference>
<accession>A0ABQ6ZJE7</accession>
<evidence type="ECO:0000313" key="2">
    <source>
        <dbReference type="Proteomes" id="UP000781710"/>
    </source>
</evidence>
<comment type="caution">
    <text evidence="1">The sequence shown here is derived from an EMBL/GenBank/DDBJ whole genome shotgun (WGS) entry which is preliminary data.</text>
</comment>
<keyword evidence="2" id="KW-1185">Reference proteome</keyword>
<dbReference type="EMBL" id="PDWW01000005">
    <property type="protein sequence ID" value="KAF1726224.1"/>
    <property type="molecule type" value="Genomic_DNA"/>
</dbReference>
<reference evidence="1 2" key="1">
    <citation type="submission" date="2017-10" db="EMBL/GenBank/DDBJ databases">
        <title>Whole genome sequencing of members of genus Pseudoxanthomonas.</title>
        <authorList>
            <person name="Kumar S."/>
            <person name="Bansal K."/>
            <person name="Kaur A."/>
            <person name="Patil P."/>
            <person name="Sharma S."/>
            <person name="Patil P.B."/>
        </authorList>
    </citation>
    <scope>NUCLEOTIDE SEQUENCE [LARGE SCALE GENOMIC DNA]</scope>
    <source>
        <strain evidence="1 2">DSM 17109</strain>
    </source>
</reference>